<reference evidence="17" key="1">
    <citation type="submission" date="2022-01" db="EMBL/GenBank/DDBJ databases">
        <authorList>
            <person name="Braso-Vives M."/>
        </authorList>
    </citation>
    <scope>NUCLEOTIDE SEQUENCE</scope>
</reference>
<protein>
    <submittedName>
        <fullName evidence="17">MMP17 protein</fullName>
    </submittedName>
</protein>
<evidence type="ECO:0000256" key="11">
    <source>
        <dbReference type="PIRSR" id="PIRSR621190-1"/>
    </source>
</evidence>
<feature type="binding site" evidence="12">
    <location>
        <position position="41"/>
    </location>
    <ligand>
        <name>Zn(2+)</name>
        <dbReference type="ChEBI" id="CHEBI:29105"/>
        <label>2</label>
        <note>catalytic</note>
    </ligand>
</feature>
<evidence type="ECO:0000256" key="8">
    <source>
        <dbReference type="ARBA" id="ARBA00023049"/>
    </source>
</evidence>
<dbReference type="PROSITE" id="PS50157">
    <property type="entry name" value="ZINC_FINGER_C2H2_2"/>
    <property type="match status" value="1"/>
</dbReference>
<dbReference type="GO" id="GO:0004222">
    <property type="term" value="F:metalloendopeptidase activity"/>
    <property type="evidence" value="ECO:0007669"/>
    <property type="project" value="InterPro"/>
</dbReference>
<evidence type="ECO:0000313" key="17">
    <source>
        <dbReference type="EMBL" id="CAH1266407.1"/>
    </source>
</evidence>
<dbReference type="AlphaFoldDB" id="A0A8J9ZZX6"/>
<keyword evidence="5" id="KW-0378">Hydrolase</keyword>
<gene>
    <name evidence="17" type="primary">MMP17</name>
    <name evidence="17" type="ORF">BLAG_LOCUS20009</name>
</gene>
<dbReference type="PROSITE" id="PS00028">
    <property type="entry name" value="ZINC_FINGER_C2H2_1"/>
    <property type="match status" value="1"/>
</dbReference>
<dbReference type="SUPFAM" id="SSF55486">
    <property type="entry name" value="Metalloproteases ('zincins'), catalytic domain"/>
    <property type="match status" value="1"/>
</dbReference>
<feature type="repeat" description="Hemopexin" evidence="14">
    <location>
        <begin position="81"/>
        <end position="126"/>
    </location>
</feature>
<keyword evidence="10" id="KW-1015">Disulfide bond</keyword>
<evidence type="ECO:0000256" key="1">
    <source>
        <dbReference type="ARBA" id="ARBA00022670"/>
    </source>
</evidence>
<dbReference type="InterPro" id="IPR043502">
    <property type="entry name" value="DNA/RNA_pol_sf"/>
</dbReference>
<keyword evidence="9" id="KW-0865">Zymogen</keyword>
<keyword evidence="6 12" id="KW-0862">Zinc</keyword>
<feature type="binding site" evidence="12">
    <location>
        <position position="133"/>
    </location>
    <ligand>
        <name>Ca(2+)</name>
        <dbReference type="ChEBI" id="CHEBI:29108"/>
        <label>5</label>
    </ligand>
</feature>
<accession>A0A8J9ZZX6</accession>
<dbReference type="InterPro" id="IPR024079">
    <property type="entry name" value="MetalloPept_cat_dom_sf"/>
</dbReference>
<evidence type="ECO:0000256" key="14">
    <source>
        <dbReference type="PROSITE-ProRule" id="PRU01011"/>
    </source>
</evidence>
<evidence type="ECO:0000259" key="16">
    <source>
        <dbReference type="PROSITE" id="PS50878"/>
    </source>
</evidence>
<dbReference type="Pfam" id="PF00045">
    <property type="entry name" value="Hemopexin"/>
    <property type="match status" value="4"/>
</dbReference>
<feature type="repeat" description="Hemopexin" evidence="14">
    <location>
        <begin position="479"/>
        <end position="535"/>
    </location>
</feature>
<sequence>MLPQANAINRYAPGKDLLQVAAHELGHSLGLSHSREPKALMAPIYLGFKPNLVLHSDDIAGIQMLYGMSDMERPDVPDTCAGEVDAITITKDSKTYAFKGNYFWELTSTDMADPYPQLIREVWGDLPGDLDAALYGKNKKTYFFKIQEKCRIQHQDLYMVFVDLTKAFDSLNRPLLWEVLKRFGCPSRFLAVLMSLHDGAMVRVLGGGEKSDPFPVRTGVRQGCVISPVIFNLHRAPTKVHQESILELQFADDAAVVGCTTEGLQRNLNVLDNTYTRAGLSINTGKTEVLNQSATQAAPTDFLIKDTTLKNVPSFTYLGSTLSVNCDITDEVQRRISLASASFGRLASRVFLNRNLTVTTKVSVYRAVCLSILLYASESWTLCRRHIRILEQFHTRCLQRILGLKWWHKVPHTEIRRRANIEPLETILRHGSRQLRWVGHTIRMPPNRLPRQVFYGSSLEGKDSYHRKAEARREKRHQPGQPQGEYVCDVCGRVLAARIGLISHQRTHGDQYWSYTNTQVDHGYPRPISRWWRNLPNDIDAAFFWSGNGKPYFTKDDQYYRYRSDGTGHGMDRGYPRDLAKWRGVPADGVDAAVQWLNGRTYFFKGSQYWRFNDRNLSVDPGYPRSTAQYWFGCMMQMEETPKLPCELQANSGVNVRVVRSVVLHSLLPVLAAKLFKLLF</sequence>
<dbReference type="GO" id="GO:0031012">
    <property type="term" value="C:extracellular matrix"/>
    <property type="evidence" value="ECO:0007669"/>
    <property type="project" value="InterPro"/>
</dbReference>
<dbReference type="Proteomes" id="UP000838412">
    <property type="component" value="Chromosome 5"/>
</dbReference>
<keyword evidence="13" id="KW-0863">Zinc-finger</keyword>
<dbReference type="PROSITE" id="PS50878">
    <property type="entry name" value="RT_POL"/>
    <property type="match status" value="1"/>
</dbReference>
<keyword evidence="4" id="KW-0677">Repeat</keyword>
<keyword evidence="3" id="KW-0732">Signal</keyword>
<dbReference type="SMART" id="SM00120">
    <property type="entry name" value="HX"/>
    <property type="match status" value="4"/>
</dbReference>
<comment type="cofactor">
    <cofactor evidence="12">
        <name>Zn(2+)</name>
        <dbReference type="ChEBI" id="CHEBI:29105"/>
    </cofactor>
    <text evidence="12">Binds 2 Zn(2+) ions per subunit.</text>
</comment>
<dbReference type="InterPro" id="IPR001818">
    <property type="entry name" value="Pept_M10_metallopeptidase"/>
</dbReference>
<dbReference type="Gene3D" id="3.40.390.10">
    <property type="entry name" value="Collagenase (Catalytic Domain)"/>
    <property type="match status" value="1"/>
</dbReference>
<evidence type="ECO:0000256" key="7">
    <source>
        <dbReference type="ARBA" id="ARBA00022837"/>
    </source>
</evidence>
<dbReference type="SUPFAM" id="SSF56672">
    <property type="entry name" value="DNA/RNA polymerases"/>
    <property type="match status" value="1"/>
</dbReference>
<dbReference type="SUPFAM" id="SSF50923">
    <property type="entry name" value="Hemopexin-like domain"/>
    <property type="match status" value="2"/>
</dbReference>
<dbReference type="PRINTS" id="PR00138">
    <property type="entry name" value="MATRIXIN"/>
</dbReference>
<evidence type="ECO:0000256" key="6">
    <source>
        <dbReference type="ARBA" id="ARBA00022833"/>
    </source>
</evidence>
<keyword evidence="7 12" id="KW-0106">Calcium</keyword>
<dbReference type="InterPro" id="IPR018487">
    <property type="entry name" value="Hemopexin-like_repeat"/>
</dbReference>
<evidence type="ECO:0000256" key="10">
    <source>
        <dbReference type="ARBA" id="ARBA00023157"/>
    </source>
</evidence>
<evidence type="ECO:0000313" key="18">
    <source>
        <dbReference type="Proteomes" id="UP000838412"/>
    </source>
</evidence>
<dbReference type="InterPro" id="IPR000477">
    <property type="entry name" value="RT_dom"/>
</dbReference>
<dbReference type="OrthoDB" id="410381at2759"/>
<dbReference type="CDD" id="cd00094">
    <property type="entry name" value="HX"/>
    <property type="match status" value="1"/>
</dbReference>
<keyword evidence="1" id="KW-0645">Protease</keyword>
<proteinExistence type="predicted"/>
<dbReference type="InterPro" id="IPR013087">
    <property type="entry name" value="Znf_C2H2_type"/>
</dbReference>
<feature type="domain" description="Reverse transcriptase" evidence="16">
    <location>
        <begin position="1"/>
        <end position="322"/>
    </location>
</feature>
<keyword evidence="2 12" id="KW-0479">Metal-binding</keyword>
<dbReference type="Gene3D" id="2.110.10.10">
    <property type="entry name" value="Hemopexin-like domain"/>
    <property type="match status" value="2"/>
</dbReference>
<dbReference type="InterPro" id="IPR018486">
    <property type="entry name" value="Hemopexin_CS"/>
</dbReference>
<keyword evidence="8" id="KW-0482">Metalloprotease</keyword>
<feature type="binding site" evidence="12">
    <location>
        <position position="85"/>
    </location>
    <ligand>
        <name>Ca(2+)</name>
        <dbReference type="ChEBI" id="CHEBI:29108"/>
        <label>4</label>
    </ligand>
</feature>
<dbReference type="InterPro" id="IPR000585">
    <property type="entry name" value="Hemopexin-like_dom"/>
</dbReference>
<evidence type="ECO:0000256" key="3">
    <source>
        <dbReference type="ARBA" id="ARBA00022729"/>
    </source>
</evidence>
<dbReference type="PANTHER" id="PTHR47027:SF20">
    <property type="entry name" value="REVERSE TRANSCRIPTASE-LIKE PROTEIN WITH RNA-DIRECTED DNA POLYMERASE DOMAIN"/>
    <property type="match status" value="1"/>
</dbReference>
<comment type="cofactor">
    <cofactor evidence="12">
        <name>Ca(2+)</name>
        <dbReference type="ChEBI" id="CHEBI:29108"/>
    </cofactor>
    <text evidence="12">Can bind about 5 Ca(2+) ions per subunit.</text>
</comment>
<feature type="repeat" description="Hemopexin" evidence="14">
    <location>
        <begin position="536"/>
        <end position="586"/>
    </location>
</feature>
<evidence type="ECO:0000256" key="2">
    <source>
        <dbReference type="ARBA" id="ARBA00022723"/>
    </source>
</evidence>
<dbReference type="GO" id="GO:0006508">
    <property type="term" value="P:proteolysis"/>
    <property type="evidence" value="ECO:0007669"/>
    <property type="project" value="UniProtKB-KW"/>
</dbReference>
<evidence type="ECO:0000256" key="9">
    <source>
        <dbReference type="ARBA" id="ARBA00023145"/>
    </source>
</evidence>
<dbReference type="InterPro" id="IPR021190">
    <property type="entry name" value="Pept_M10A"/>
</dbReference>
<feature type="domain" description="C2H2-type" evidence="15">
    <location>
        <begin position="486"/>
        <end position="513"/>
    </location>
</feature>
<evidence type="ECO:0000259" key="15">
    <source>
        <dbReference type="PROSITE" id="PS50157"/>
    </source>
</evidence>
<dbReference type="Pfam" id="PF00078">
    <property type="entry name" value="RVT_1"/>
    <property type="match status" value="1"/>
</dbReference>
<feature type="binding site" evidence="12">
    <location>
        <position position="33"/>
    </location>
    <ligand>
        <name>Zn(2+)</name>
        <dbReference type="ChEBI" id="CHEBI:29105"/>
        <label>2</label>
        <note>catalytic</note>
    </ligand>
</feature>
<dbReference type="InterPro" id="IPR036375">
    <property type="entry name" value="Hemopexin-like_dom_sf"/>
</dbReference>
<keyword evidence="18" id="KW-1185">Reference proteome</keyword>
<dbReference type="PROSITE" id="PS51642">
    <property type="entry name" value="HEMOPEXIN_2"/>
    <property type="match status" value="4"/>
</dbReference>
<name>A0A8J9ZZX6_BRALA</name>
<dbReference type="PROSITE" id="PS00024">
    <property type="entry name" value="HEMOPEXIN"/>
    <property type="match status" value="2"/>
</dbReference>
<feature type="binding site" evidence="12">
    <location>
        <position position="23"/>
    </location>
    <ligand>
        <name>Zn(2+)</name>
        <dbReference type="ChEBI" id="CHEBI:29105"/>
        <label>2</label>
        <note>catalytic</note>
    </ligand>
</feature>
<feature type="binding site" evidence="12">
    <location>
        <position position="131"/>
    </location>
    <ligand>
        <name>Ca(2+)</name>
        <dbReference type="ChEBI" id="CHEBI:29108"/>
        <label>4</label>
    </ligand>
</feature>
<evidence type="ECO:0000256" key="12">
    <source>
        <dbReference type="PIRSR" id="PIRSR621190-2"/>
    </source>
</evidence>
<evidence type="ECO:0000256" key="13">
    <source>
        <dbReference type="PROSITE-ProRule" id="PRU00042"/>
    </source>
</evidence>
<feature type="active site" evidence="11">
    <location>
        <position position="24"/>
    </location>
</feature>
<feature type="repeat" description="Hemopexin" evidence="14">
    <location>
        <begin position="587"/>
        <end position="634"/>
    </location>
</feature>
<evidence type="ECO:0000256" key="5">
    <source>
        <dbReference type="ARBA" id="ARBA00022801"/>
    </source>
</evidence>
<dbReference type="PANTHER" id="PTHR47027">
    <property type="entry name" value="REVERSE TRANSCRIPTASE DOMAIN-CONTAINING PROTEIN"/>
    <property type="match status" value="1"/>
</dbReference>
<evidence type="ECO:0000256" key="4">
    <source>
        <dbReference type="ARBA" id="ARBA00022737"/>
    </source>
</evidence>
<feature type="binding site" evidence="12">
    <location>
        <position position="27"/>
    </location>
    <ligand>
        <name>Zn(2+)</name>
        <dbReference type="ChEBI" id="CHEBI:29105"/>
        <label>2</label>
        <note>catalytic</note>
    </ligand>
</feature>
<organism evidence="17 18">
    <name type="scientific">Branchiostoma lanceolatum</name>
    <name type="common">Common lancelet</name>
    <name type="synonym">Amphioxus lanceolatum</name>
    <dbReference type="NCBI Taxonomy" id="7740"/>
    <lineage>
        <taxon>Eukaryota</taxon>
        <taxon>Metazoa</taxon>
        <taxon>Chordata</taxon>
        <taxon>Cephalochordata</taxon>
        <taxon>Leptocardii</taxon>
        <taxon>Amphioxiformes</taxon>
        <taxon>Branchiostomatidae</taxon>
        <taxon>Branchiostoma</taxon>
    </lineage>
</organism>
<dbReference type="EMBL" id="OV696690">
    <property type="protein sequence ID" value="CAH1266407.1"/>
    <property type="molecule type" value="Genomic_DNA"/>
</dbReference>
<feature type="binding site" evidence="12">
    <location>
        <position position="87"/>
    </location>
    <ligand>
        <name>Ca(2+)</name>
        <dbReference type="ChEBI" id="CHEBI:29108"/>
        <label>5</label>
    </ligand>
</feature>
<dbReference type="Pfam" id="PF00413">
    <property type="entry name" value="Peptidase_M10"/>
    <property type="match status" value="1"/>
</dbReference>
<dbReference type="GO" id="GO:0008270">
    <property type="term" value="F:zinc ion binding"/>
    <property type="evidence" value="ECO:0007669"/>
    <property type="project" value="UniProtKB-KW"/>
</dbReference>